<organism evidence="1 2">
    <name type="scientific">Cryobacterium algoritolerans</name>
    <dbReference type="NCBI Taxonomy" id="1259184"/>
    <lineage>
        <taxon>Bacteria</taxon>
        <taxon>Bacillati</taxon>
        <taxon>Actinomycetota</taxon>
        <taxon>Actinomycetes</taxon>
        <taxon>Micrococcales</taxon>
        <taxon>Microbacteriaceae</taxon>
        <taxon>Cryobacterium</taxon>
    </lineage>
</organism>
<gene>
    <name evidence="1" type="ORF">E3O19_09220</name>
</gene>
<accession>A0A4R8WSA2</accession>
<evidence type="ECO:0000313" key="2">
    <source>
        <dbReference type="Proteomes" id="UP000298412"/>
    </source>
</evidence>
<dbReference type="EMBL" id="SOFP01000046">
    <property type="protein sequence ID" value="TFC15290.1"/>
    <property type="molecule type" value="Genomic_DNA"/>
</dbReference>
<name>A0A4R8WSA2_9MICO</name>
<dbReference type="InterPro" id="IPR014942">
    <property type="entry name" value="AbiEii"/>
</dbReference>
<dbReference type="Pfam" id="PF08843">
    <property type="entry name" value="AbiEii"/>
    <property type="match status" value="1"/>
</dbReference>
<keyword evidence="2" id="KW-1185">Reference proteome</keyword>
<dbReference type="AlphaFoldDB" id="A0A4R8WSA2"/>
<protein>
    <submittedName>
        <fullName evidence="1">Nucleotidyl transferase AbiEii/AbiGii toxin family protein</fullName>
    </submittedName>
</protein>
<dbReference type="OrthoDB" id="9808443at2"/>
<reference evidence="1 2" key="1">
    <citation type="submission" date="2019-03" db="EMBL/GenBank/DDBJ databases">
        <title>Genomics of glacier-inhabiting Cryobacterium strains.</title>
        <authorList>
            <person name="Liu Q."/>
            <person name="Xin Y.-H."/>
        </authorList>
    </citation>
    <scope>NUCLEOTIDE SEQUENCE [LARGE SCALE GENOMIC DNA]</scope>
    <source>
        <strain evidence="1 2">MDT1-3</strain>
    </source>
</reference>
<dbReference type="GO" id="GO:0016740">
    <property type="term" value="F:transferase activity"/>
    <property type="evidence" value="ECO:0007669"/>
    <property type="project" value="UniProtKB-KW"/>
</dbReference>
<keyword evidence="1" id="KW-0808">Transferase</keyword>
<comment type="caution">
    <text evidence="1">The sequence shown here is derived from an EMBL/GenBank/DDBJ whole genome shotgun (WGS) entry which is preliminary data.</text>
</comment>
<proteinExistence type="predicted"/>
<dbReference type="Proteomes" id="UP000298412">
    <property type="component" value="Unassembled WGS sequence"/>
</dbReference>
<sequence>MSMASQLYAALQRHARESGRPVTETVTLYAMEAFLNRLAQTPYREDFVLKGGVLLAAYHLRRPTSDIDMEAVNFQVDDAHLLAVVRAVAAVPVDDAFVVDPVRTDVRAIREGDDYSGLRVKIFANVYNSAMSFHLDISTGDPIWPVPRVVAVPRILGGQFEMLGYPVVMVVAEKAVTMLTRGATSTRWRDVVDLRNFSMTQDFLAGEVQGAAQRVADFRQVPLTSIAVATAGWPALAQKKWAAWRRKLDLTDQCLESFEEQLAEVIQFVDPIFSGAVRADAAWDRAIKRWHES</sequence>
<evidence type="ECO:0000313" key="1">
    <source>
        <dbReference type="EMBL" id="TFC15290.1"/>
    </source>
</evidence>